<protein>
    <submittedName>
        <fullName evidence="1">Uncharacterized protein</fullName>
    </submittedName>
</protein>
<name>A0A4C2E8Z3_9SACH</name>
<comment type="caution">
    <text evidence="1">The sequence shown here is derived from an EMBL/GenBank/DDBJ whole genome shotgun (WGS) entry which is preliminary data.</text>
</comment>
<keyword evidence="2" id="KW-1185">Reference proteome</keyword>
<evidence type="ECO:0000313" key="2">
    <source>
        <dbReference type="Proteomes" id="UP000301737"/>
    </source>
</evidence>
<dbReference type="EMBL" id="BIMX01000021">
    <property type="protein sequence ID" value="GCF00708.1"/>
    <property type="molecule type" value="Genomic_DNA"/>
</dbReference>
<organism evidence="1 2">
    <name type="scientific">Zygosaccharomyces mellis</name>
    <dbReference type="NCBI Taxonomy" id="42258"/>
    <lineage>
        <taxon>Eukaryota</taxon>
        <taxon>Fungi</taxon>
        <taxon>Dikarya</taxon>
        <taxon>Ascomycota</taxon>
        <taxon>Saccharomycotina</taxon>
        <taxon>Saccharomycetes</taxon>
        <taxon>Saccharomycetales</taxon>
        <taxon>Saccharomycetaceae</taxon>
        <taxon>Zygosaccharomyces</taxon>
    </lineage>
</organism>
<proteinExistence type="predicted"/>
<dbReference type="Proteomes" id="UP000301737">
    <property type="component" value="Unassembled WGS sequence"/>
</dbReference>
<dbReference type="OrthoDB" id="4062338at2759"/>
<dbReference type="AlphaFoldDB" id="A0A4C2E8Z3"/>
<reference evidence="1 2" key="1">
    <citation type="submission" date="2019-01" db="EMBL/GenBank/DDBJ databases">
        <title>Draft Genome Sequencing of Zygosaccharomyces mellis Ca-7.</title>
        <authorList>
            <person name="Shiwa Y."/>
            <person name="Kanesaki Y."/>
            <person name="Ishige T."/>
            <person name="Mura K."/>
            <person name="Hori T."/>
            <person name="Tamura T."/>
        </authorList>
    </citation>
    <scope>NUCLEOTIDE SEQUENCE [LARGE SCALE GENOMIC DNA]</scope>
    <source>
        <strain evidence="1 2">Ca-7</strain>
    </source>
</reference>
<accession>A0A4C2E8Z3</accession>
<evidence type="ECO:0000313" key="1">
    <source>
        <dbReference type="EMBL" id="GCF00708.1"/>
    </source>
</evidence>
<gene>
    <name evidence="1" type="ORF">ZYGM_001261</name>
</gene>
<sequence>MSFFQKLISFKSNKKQRIQQQATEDADERLYTRDEEDFVHIYPSLNAPIDSAGGDEESVDISKWEMAEVLSQRNKVMVTKDNEKTRQDTLERLRRYANRPNTLERATVTGDTRPCMEDSSELEKYDDKRNRAIKISRGRKYF</sequence>